<feature type="transmembrane region" description="Helical" evidence="2">
    <location>
        <begin position="384"/>
        <end position="404"/>
    </location>
</feature>
<evidence type="ECO:0000256" key="1">
    <source>
        <dbReference type="SAM" id="Coils"/>
    </source>
</evidence>
<feature type="transmembrane region" description="Helical" evidence="2">
    <location>
        <begin position="1114"/>
        <end position="1131"/>
    </location>
</feature>
<feature type="transmembrane region" description="Helical" evidence="2">
    <location>
        <begin position="332"/>
        <end position="353"/>
    </location>
</feature>
<keyword evidence="2" id="KW-0812">Transmembrane</keyword>
<feature type="transmembrane region" description="Helical" evidence="2">
    <location>
        <begin position="852"/>
        <end position="872"/>
    </location>
</feature>
<feature type="transmembrane region" description="Helical" evidence="2">
    <location>
        <begin position="253"/>
        <end position="271"/>
    </location>
</feature>
<dbReference type="Proteomes" id="UP001499978">
    <property type="component" value="Unassembled WGS sequence"/>
</dbReference>
<feature type="transmembrane region" description="Helical" evidence="2">
    <location>
        <begin position="675"/>
        <end position="695"/>
    </location>
</feature>
<feature type="transmembrane region" description="Helical" evidence="2">
    <location>
        <begin position="749"/>
        <end position="770"/>
    </location>
</feature>
<keyword evidence="1" id="KW-0175">Coiled coil</keyword>
<feature type="transmembrane region" description="Helical" evidence="2">
    <location>
        <begin position="1064"/>
        <end position="1082"/>
    </location>
</feature>
<feature type="transmembrane region" description="Helical" evidence="2">
    <location>
        <begin position="196"/>
        <end position="214"/>
    </location>
</feature>
<feature type="transmembrane region" description="Helical" evidence="2">
    <location>
        <begin position="906"/>
        <end position="925"/>
    </location>
</feature>
<feature type="transmembrane region" description="Helical" evidence="2">
    <location>
        <begin position="561"/>
        <end position="579"/>
    </location>
</feature>
<dbReference type="EMBL" id="BAAARY010000003">
    <property type="protein sequence ID" value="GAA2515786.1"/>
    <property type="molecule type" value="Genomic_DNA"/>
</dbReference>
<feature type="transmembrane region" description="Helical" evidence="2">
    <location>
        <begin position="277"/>
        <end position="295"/>
    </location>
</feature>
<protein>
    <recommendedName>
        <fullName evidence="5">DUF2157 domain-containing protein</fullName>
    </recommendedName>
</protein>
<gene>
    <name evidence="3" type="ORF">GCM10010201_10350</name>
</gene>
<evidence type="ECO:0000313" key="3">
    <source>
        <dbReference type="EMBL" id="GAA2515786.1"/>
    </source>
</evidence>
<feature type="transmembrane region" description="Helical" evidence="2">
    <location>
        <begin position="620"/>
        <end position="640"/>
    </location>
</feature>
<evidence type="ECO:0008006" key="5">
    <source>
        <dbReference type="Google" id="ProtNLM"/>
    </source>
</evidence>
<feature type="coiled-coil region" evidence="1">
    <location>
        <begin position="46"/>
        <end position="73"/>
    </location>
</feature>
<feature type="transmembrane region" description="Helical" evidence="2">
    <location>
        <begin position="652"/>
        <end position="669"/>
    </location>
</feature>
<feature type="transmembrane region" description="Helical" evidence="2">
    <location>
        <begin position="801"/>
        <end position="821"/>
    </location>
</feature>
<feature type="transmembrane region" description="Helical" evidence="2">
    <location>
        <begin position="165"/>
        <end position="184"/>
    </location>
</feature>
<feature type="transmembrane region" description="Helical" evidence="2">
    <location>
        <begin position="879"/>
        <end position="900"/>
    </location>
</feature>
<sequence length="1149" mass="113798">MTYPCPFCGAPASLAAGCPRCGRGPDPEAAEAIAIDAALPGLRNALSTAAAAHEAAQIRLAEAEQRRSVLAAAVAAREWQARSAATTSVAPTTPVAMPMDGGVTLPPVDVVGGPGAGRRQVAGRPAPEVSSGAVQTVLFILGGLLLGAAAIVFTAVAWARYGVGVRAAILAIVTALVLSIPPLARRRRLTATAETFAAVGLLLVALDGYAAWHANVGGVADRISGSWYAAGVCAVTAGAGAGYAALTGLTGPRIAALVAAQPVAVLVAAAVDPGPAGWATAFALTALGDAAVATWRRGAVAVVARIGHGVATVLGLMAVTGALVTVSGPGSAARTAGAAWLVAAAVLAGGYCARTPALRTAADAAALIIATVGAARLADRCWPGHGLVVATGAAALAAVVALAARTLPARPRFGIWLGAAVGVGVLTVVATSGGFAAGVWSIGQTWAEATPREHWRWQPLVAVALLTVAAVLLAAPPDRSRARARRLRLDALVWLAAVAVLVAGWAAPLPAWALPLLDAGAAVGALFAAVTAGAGYAVLVRTAPATALIVFALAAGFGRAWTTSVVAGALTVAGIAVAATARDRGRAGAAVAGLALAAGLLAAPGAVAAALAAARVEPWWTGRAVVGAAVLAIVGARVLCRHWTVYQPHLRTAALIIATLLPLAGVAETGPDAPAVYSGLGVLMVAAVVVAFAVWPVLAAPSAVVSALAWLATVASALVTTVLLPYGWLTEIWAGRPTGVGLSPSATGAVWVGQAVAVALLAAAVAVVVAGAGRGRAAAAWAAVPIVVVAVPMALAAAGAWWPAVPTACLALGLAAMLAAVRCQIGERAVPAVAVGMALTGAGLAGSLPVKAATIGALALLLVAAAVAATFGRRLGARVAAALVAGVAGLLLAFTAARAADADSRVAALAVLGAAAVALAVAAVLRGRRRAESAAAEVVAHSGAVVALLLTAGHPRHAALVATLWAAALGLRGLTPGETPVRRRGYVAAGLGAALLAWWLLLASHNVAVMEAYTVPLAAVALLLGWLATRRDPSHRSWSAYGPGLAAGLLPTLGSVLVGDGQPWRRLALGAAALVAVLLGSVYRRQAPVVLGGIVLALTALHELVLVWDDLPRWIPLAVGGLLLVGLAVTLERRRRDLAALRAAIRQMT</sequence>
<keyword evidence="2" id="KW-1133">Transmembrane helix</keyword>
<accession>A0ABN3N7Z2</accession>
<evidence type="ECO:0000313" key="4">
    <source>
        <dbReference type="Proteomes" id="UP001499978"/>
    </source>
</evidence>
<feature type="transmembrane region" description="Helical" evidence="2">
    <location>
        <begin position="416"/>
        <end position="443"/>
    </location>
</feature>
<dbReference type="RefSeq" id="WP_344169044.1">
    <property type="nucleotide sequence ID" value="NZ_BAAARY010000003.1"/>
</dbReference>
<comment type="caution">
    <text evidence="3">The sequence shown here is derived from an EMBL/GenBank/DDBJ whole genome shotgun (WGS) entry which is preliminary data.</text>
</comment>
<feature type="transmembrane region" description="Helical" evidence="2">
    <location>
        <begin position="512"/>
        <end position="531"/>
    </location>
</feature>
<feature type="transmembrane region" description="Helical" evidence="2">
    <location>
        <begin position="455"/>
        <end position="475"/>
    </location>
</feature>
<name>A0ABN3N7Z2_9ACTN</name>
<feature type="transmembrane region" description="Helical" evidence="2">
    <location>
        <begin position="1010"/>
        <end position="1028"/>
    </location>
</feature>
<dbReference type="NCBIfam" id="NF047321">
    <property type="entry name" value="SCO7613_CTERM"/>
    <property type="match status" value="1"/>
</dbReference>
<feature type="transmembrane region" description="Helical" evidence="2">
    <location>
        <begin position="487"/>
        <end position="506"/>
    </location>
</feature>
<feature type="transmembrane region" description="Helical" evidence="2">
    <location>
        <begin position="777"/>
        <end position="795"/>
    </location>
</feature>
<feature type="transmembrane region" description="Helical" evidence="2">
    <location>
        <begin position="137"/>
        <end position="159"/>
    </location>
</feature>
<feature type="transmembrane region" description="Helical" evidence="2">
    <location>
        <begin position="707"/>
        <end position="729"/>
    </location>
</feature>
<evidence type="ECO:0000256" key="2">
    <source>
        <dbReference type="SAM" id="Phobius"/>
    </source>
</evidence>
<feature type="transmembrane region" description="Helical" evidence="2">
    <location>
        <begin position="226"/>
        <end position="246"/>
    </location>
</feature>
<dbReference type="InterPro" id="IPR058062">
    <property type="entry name" value="SCO7613_C"/>
</dbReference>
<feature type="transmembrane region" description="Helical" evidence="2">
    <location>
        <begin position="986"/>
        <end position="1004"/>
    </location>
</feature>
<feature type="transmembrane region" description="Helical" evidence="2">
    <location>
        <begin position="302"/>
        <end position="326"/>
    </location>
</feature>
<organism evidence="3 4">
    <name type="scientific">Pilimelia columellifera subsp. columellifera</name>
    <dbReference type="NCBI Taxonomy" id="706583"/>
    <lineage>
        <taxon>Bacteria</taxon>
        <taxon>Bacillati</taxon>
        <taxon>Actinomycetota</taxon>
        <taxon>Actinomycetes</taxon>
        <taxon>Micromonosporales</taxon>
        <taxon>Micromonosporaceae</taxon>
        <taxon>Pilimelia</taxon>
    </lineage>
</organism>
<feature type="transmembrane region" description="Helical" evidence="2">
    <location>
        <begin position="1040"/>
        <end position="1058"/>
    </location>
</feature>
<keyword evidence="2" id="KW-0472">Membrane</keyword>
<reference evidence="3 4" key="1">
    <citation type="journal article" date="2019" name="Int. J. Syst. Evol. Microbiol.">
        <title>The Global Catalogue of Microorganisms (GCM) 10K type strain sequencing project: providing services to taxonomists for standard genome sequencing and annotation.</title>
        <authorList>
            <consortium name="The Broad Institute Genomics Platform"/>
            <consortium name="The Broad Institute Genome Sequencing Center for Infectious Disease"/>
            <person name="Wu L."/>
            <person name="Ma J."/>
        </authorList>
    </citation>
    <scope>NUCLEOTIDE SEQUENCE [LARGE SCALE GENOMIC DNA]</scope>
    <source>
        <strain evidence="3 4">JCM 3367</strain>
    </source>
</reference>
<feature type="transmembrane region" description="Helical" evidence="2">
    <location>
        <begin position="1089"/>
        <end position="1108"/>
    </location>
</feature>
<proteinExistence type="predicted"/>
<keyword evidence="4" id="KW-1185">Reference proteome</keyword>
<feature type="transmembrane region" description="Helical" evidence="2">
    <location>
        <begin position="591"/>
        <end position="614"/>
    </location>
</feature>
<feature type="transmembrane region" description="Helical" evidence="2">
    <location>
        <begin position="828"/>
        <end position="846"/>
    </location>
</feature>